<feature type="region of interest" description="Disordered" evidence="1">
    <location>
        <begin position="209"/>
        <end position="231"/>
    </location>
</feature>
<dbReference type="EMBL" id="JABSTU010003805">
    <property type="protein sequence ID" value="KAH7964614.1"/>
    <property type="molecule type" value="Genomic_DNA"/>
</dbReference>
<reference evidence="2" key="2">
    <citation type="submission" date="2021-09" db="EMBL/GenBank/DDBJ databases">
        <authorList>
            <person name="Jia N."/>
            <person name="Wang J."/>
            <person name="Shi W."/>
            <person name="Du L."/>
            <person name="Sun Y."/>
            <person name="Zhan W."/>
            <person name="Jiang J."/>
            <person name="Wang Q."/>
            <person name="Zhang B."/>
            <person name="Ji P."/>
            <person name="Sakyi L.B."/>
            <person name="Cui X."/>
            <person name="Yuan T."/>
            <person name="Jiang B."/>
            <person name="Yang W."/>
            <person name="Lam T.T.-Y."/>
            <person name="Chang Q."/>
            <person name="Ding S."/>
            <person name="Wang X."/>
            <person name="Zhu J."/>
            <person name="Ruan X."/>
            <person name="Zhao L."/>
            <person name="Wei J."/>
            <person name="Que T."/>
            <person name="Du C."/>
            <person name="Cheng J."/>
            <person name="Dai P."/>
            <person name="Han X."/>
            <person name="Huang E."/>
            <person name="Gao Y."/>
            <person name="Liu J."/>
            <person name="Shao H."/>
            <person name="Ye R."/>
            <person name="Li L."/>
            <person name="Wei W."/>
            <person name="Wang X."/>
            <person name="Wang C."/>
            <person name="Huo Q."/>
            <person name="Li W."/>
            <person name="Guo W."/>
            <person name="Chen H."/>
            <person name="Chen S."/>
            <person name="Zhou L."/>
            <person name="Zhou L."/>
            <person name="Ni X."/>
            <person name="Tian J."/>
            <person name="Zhou Y."/>
            <person name="Sheng Y."/>
            <person name="Liu T."/>
            <person name="Pan Y."/>
            <person name="Xia L."/>
            <person name="Li J."/>
            <person name="Zhao F."/>
            <person name="Cao W."/>
        </authorList>
    </citation>
    <scope>NUCLEOTIDE SEQUENCE</scope>
    <source>
        <strain evidence="2">Rmic-2018</strain>
        <tissue evidence="2">Larvae</tissue>
    </source>
</reference>
<gene>
    <name evidence="2" type="ORF">HPB51_027147</name>
</gene>
<dbReference type="VEuPathDB" id="VectorBase:LOC119161030"/>
<dbReference type="PANTHER" id="PTHR33964:SF1">
    <property type="entry name" value="RE45066P"/>
    <property type="match status" value="1"/>
</dbReference>
<dbReference type="Proteomes" id="UP000821866">
    <property type="component" value="Unassembled WGS sequence"/>
</dbReference>
<sequence>MPDLATFTTCHTETTTVGVCRAQLRPGCKIAQLHACGEDYLVYSNTTYLPEPQEEQFQANCELYSKQIACTIEFSESCLQNVPRAVALVAMEAAGDDFEAACTEGNERYDMYKNSIKCMNSAGVGLNKCFGVLRDGLGESIDAPGGRTINYACWCARIISTLHALRRRHRRRIQGQGELLKLHSQYHGCVLDLSQRYFPAVRPTYQYETRAREKPLTPRGADKKPPNSPVL</sequence>
<dbReference type="PANTHER" id="PTHR33964">
    <property type="entry name" value="RE45066P-RELATED"/>
    <property type="match status" value="1"/>
</dbReference>
<comment type="caution">
    <text evidence="2">The sequence shown here is derived from an EMBL/GenBank/DDBJ whole genome shotgun (WGS) entry which is preliminary data.</text>
</comment>
<organism evidence="2 3">
    <name type="scientific">Rhipicephalus microplus</name>
    <name type="common">Cattle tick</name>
    <name type="synonym">Boophilus microplus</name>
    <dbReference type="NCBI Taxonomy" id="6941"/>
    <lineage>
        <taxon>Eukaryota</taxon>
        <taxon>Metazoa</taxon>
        <taxon>Ecdysozoa</taxon>
        <taxon>Arthropoda</taxon>
        <taxon>Chelicerata</taxon>
        <taxon>Arachnida</taxon>
        <taxon>Acari</taxon>
        <taxon>Parasitiformes</taxon>
        <taxon>Ixodida</taxon>
        <taxon>Ixodoidea</taxon>
        <taxon>Ixodidae</taxon>
        <taxon>Rhipicephalinae</taxon>
        <taxon>Rhipicephalus</taxon>
        <taxon>Boophilus</taxon>
    </lineage>
</organism>
<evidence type="ECO:0000313" key="3">
    <source>
        <dbReference type="Proteomes" id="UP000821866"/>
    </source>
</evidence>
<reference evidence="2" key="1">
    <citation type="journal article" date="2020" name="Cell">
        <title>Large-Scale Comparative Analyses of Tick Genomes Elucidate Their Genetic Diversity and Vector Capacities.</title>
        <authorList>
            <consortium name="Tick Genome and Microbiome Consortium (TIGMIC)"/>
            <person name="Jia N."/>
            <person name="Wang J."/>
            <person name="Shi W."/>
            <person name="Du L."/>
            <person name="Sun Y."/>
            <person name="Zhan W."/>
            <person name="Jiang J.F."/>
            <person name="Wang Q."/>
            <person name="Zhang B."/>
            <person name="Ji P."/>
            <person name="Bell-Sakyi L."/>
            <person name="Cui X.M."/>
            <person name="Yuan T.T."/>
            <person name="Jiang B.G."/>
            <person name="Yang W.F."/>
            <person name="Lam T.T."/>
            <person name="Chang Q.C."/>
            <person name="Ding S.J."/>
            <person name="Wang X.J."/>
            <person name="Zhu J.G."/>
            <person name="Ruan X.D."/>
            <person name="Zhao L."/>
            <person name="Wei J.T."/>
            <person name="Ye R.Z."/>
            <person name="Que T.C."/>
            <person name="Du C.H."/>
            <person name="Zhou Y.H."/>
            <person name="Cheng J.X."/>
            <person name="Dai P.F."/>
            <person name="Guo W.B."/>
            <person name="Han X.H."/>
            <person name="Huang E.J."/>
            <person name="Li L.F."/>
            <person name="Wei W."/>
            <person name="Gao Y.C."/>
            <person name="Liu J.Z."/>
            <person name="Shao H.Z."/>
            <person name="Wang X."/>
            <person name="Wang C.C."/>
            <person name="Yang T.C."/>
            <person name="Huo Q.B."/>
            <person name="Li W."/>
            <person name="Chen H.Y."/>
            <person name="Chen S.E."/>
            <person name="Zhou L.G."/>
            <person name="Ni X.B."/>
            <person name="Tian J.H."/>
            <person name="Sheng Y."/>
            <person name="Liu T."/>
            <person name="Pan Y.S."/>
            <person name="Xia L.Y."/>
            <person name="Li J."/>
            <person name="Zhao F."/>
            <person name="Cao W.C."/>
        </authorList>
    </citation>
    <scope>NUCLEOTIDE SEQUENCE</scope>
    <source>
        <strain evidence="2">Rmic-2018</strain>
    </source>
</reference>
<accession>A0A9J6D0Y1</accession>
<dbReference type="AlphaFoldDB" id="A0A9J6D0Y1"/>
<evidence type="ECO:0000256" key="1">
    <source>
        <dbReference type="SAM" id="MobiDB-lite"/>
    </source>
</evidence>
<feature type="compositionally biased region" description="Basic and acidic residues" evidence="1">
    <location>
        <begin position="209"/>
        <end position="225"/>
    </location>
</feature>
<keyword evidence="3" id="KW-1185">Reference proteome</keyword>
<evidence type="ECO:0000313" key="2">
    <source>
        <dbReference type="EMBL" id="KAH7964614.1"/>
    </source>
</evidence>
<name>A0A9J6D0Y1_RHIMP</name>
<proteinExistence type="predicted"/>
<protein>
    <submittedName>
        <fullName evidence="2">Uncharacterized protein</fullName>
    </submittedName>
</protein>